<feature type="compositionally biased region" description="Low complexity" evidence="1">
    <location>
        <begin position="56"/>
        <end position="67"/>
    </location>
</feature>
<feature type="chain" id="PRO_5046424473" evidence="2">
    <location>
        <begin position="21"/>
        <end position="178"/>
    </location>
</feature>
<keyword evidence="2" id="KW-0732">Signal</keyword>
<feature type="compositionally biased region" description="Low complexity" evidence="1">
    <location>
        <begin position="79"/>
        <end position="89"/>
    </location>
</feature>
<proteinExistence type="predicted"/>
<feature type="region of interest" description="Disordered" evidence="1">
    <location>
        <begin position="21"/>
        <end position="104"/>
    </location>
</feature>
<sequence>MKPVALLAVLGVAIASNALAQSSPSQFPPAPPPPGMNDPGVKAAPQAPAPKLVQPSKSAAGKTSASGNVSADTEASMSAPATTTTPATTDAQPRDANGNAPPQVKVVTQGDQTIQEYSRSGQVYMVVVTPKGGIPQTYMVDQKGAWSNQAGEPVKPVMYKIMSWGNSKPAQDQDDGGQ</sequence>
<gene>
    <name evidence="3" type="ORF">ISP20_13940</name>
</gene>
<name>A0ABS2JUU9_9GAMM</name>
<protein>
    <submittedName>
        <fullName evidence="3">DUF2782 domain-containing protein</fullName>
    </submittedName>
</protein>
<organism evidence="3 4">
    <name type="scientific">Dyella kyungheensis</name>
    <dbReference type="NCBI Taxonomy" id="1242174"/>
    <lineage>
        <taxon>Bacteria</taxon>
        <taxon>Pseudomonadati</taxon>
        <taxon>Pseudomonadota</taxon>
        <taxon>Gammaproteobacteria</taxon>
        <taxon>Lysobacterales</taxon>
        <taxon>Rhodanobacteraceae</taxon>
        <taxon>Dyella</taxon>
    </lineage>
</organism>
<dbReference type="RefSeq" id="WP_204636713.1">
    <property type="nucleotide sequence ID" value="NZ_JADIKC010000006.1"/>
</dbReference>
<comment type="caution">
    <text evidence="3">The sequence shown here is derived from an EMBL/GenBank/DDBJ whole genome shotgun (WGS) entry which is preliminary data.</text>
</comment>
<evidence type="ECO:0000313" key="3">
    <source>
        <dbReference type="EMBL" id="MBM7122263.1"/>
    </source>
</evidence>
<keyword evidence="4" id="KW-1185">Reference proteome</keyword>
<evidence type="ECO:0000313" key="4">
    <source>
        <dbReference type="Proteomes" id="UP001430065"/>
    </source>
</evidence>
<feature type="signal peptide" evidence="2">
    <location>
        <begin position="1"/>
        <end position="20"/>
    </location>
</feature>
<dbReference type="Pfam" id="PF11191">
    <property type="entry name" value="DUF2782"/>
    <property type="match status" value="1"/>
</dbReference>
<dbReference type="EMBL" id="JADIKC010000006">
    <property type="protein sequence ID" value="MBM7122263.1"/>
    <property type="molecule type" value="Genomic_DNA"/>
</dbReference>
<dbReference type="InterPro" id="IPR021357">
    <property type="entry name" value="DUF2782"/>
</dbReference>
<dbReference type="Proteomes" id="UP001430065">
    <property type="component" value="Unassembled WGS sequence"/>
</dbReference>
<evidence type="ECO:0000256" key="2">
    <source>
        <dbReference type="SAM" id="SignalP"/>
    </source>
</evidence>
<reference evidence="3 4" key="1">
    <citation type="submission" date="2020-10" db="EMBL/GenBank/DDBJ databases">
        <title>Phylogeny of dyella-like bacteria.</title>
        <authorList>
            <person name="Fu J."/>
        </authorList>
    </citation>
    <scope>NUCLEOTIDE SEQUENCE [LARGE SCALE GENOMIC DNA]</scope>
    <source>
        <strain evidence="3 4">THG-B117</strain>
    </source>
</reference>
<feature type="compositionally biased region" description="Pro residues" evidence="1">
    <location>
        <begin position="26"/>
        <end position="36"/>
    </location>
</feature>
<dbReference type="Gene3D" id="2.20.130.30">
    <property type="entry name" value="Protein of unknown function DUF2782"/>
    <property type="match status" value="1"/>
</dbReference>
<accession>A0ABS2JUU9</accession>
<evidence type="ECO:0000256" key="1">
    <source>
        <dbReference type="SAM" id="MobiDB-lite"/>
    </source>
</evidence>